<name>A0ABT0RVE3_9SPHN</name>
<comment type="caution">
    <text evidence="2">The sequence shown here is derived from an EMBL/GenBank/DDBJ whole genome shotgun (WGS) entry which is preliminary data.</text>
</comment>
<reference evidence="2 3" key="1">
    <citation type="submission" date="2022-05" db="EMBL/GenBank/DDBJ databases">
        <authorList>
            <person name="Jo J.-H."/>
            <person name="Im W.-T."/>
        </authorList>
    </citation>
    <scope>NUCLEOTIDE SEQUENCE [LARGE SCALE GENOMIC DNA]</scope>
    <source>
        <strain evidence="2 3">NSE70-1</strain>
    </source>
</reference>
<evidence type="ECO:0000256" key="1">
    <source>
        <dbReference type="SAM" id="SignalP"/>
    </source>
</evidence>
<feature type="signal peptide" evidence="1">
    <location>
        <begin position="1"/>
        <end position="25"/>
    </location>
</feature>
<gene>
    <name evidence="2" type="ORF">LZ496_09230</name>
</gene>
<dbReference type="RefSeq" id="WP_249904341.1">
    <property type="nucleotide sequence ID" value="NZ_JAMGBA010000002.1"/>
</dbReference>
<protein>
    <submittedName>
        <fullName evidence="2">Uncharacterized protein</fullName>
    </submittedName>
</protein>
<keyword evidence="1" id="KW-0732">Signal</keyword>
<organism evidence="2 3">
    <name type="scientific">Sphingomonas caseinilyticus</name>
    <dbReference type="NCBI Taxonomy" id="2908205"/>
    <lineage>
        <taxon>Bacteria</taxon>
        <taxon>Pseudomonadati</taxon>
        <taxon>Pseudomonadota</taxon>
        <taxon>Alphaproteobacteria</taxon>
        <taxon>Sphingomonadales</taxon>
        <taxon>Sphingomonadaceae</taxon>
        <taxon>Sphingomonas</taxon>
    </lineage>
</organism>
<sequence>MNLRTSMLTAVSAAIVLAGTASVLAQQSTNPETTQKLAKALAGRTAGHPVNCINERSKMQIIDDGTILFRDGGIVYVQQPRGGCYGLTTGMSLIRPAYGTTRLCSGDINNIVDVRTGFGAGACVYSEFVPYRKTG</sequence>
<evidence type="ECO:0000313" key="2">
    <source>
        <dbReference type="EMBL" id="MCL6698962.1"/>
    </source>
</evidence>
<keyword evidence="3" id="KW-1185">Reference proteome</keyword>
<evidence type="ECO:0000313" key="3">
    <source>
        <dbReference type="Proteomes" id="UP001203410"/>
    </source>
</evidence>
<proteinExistence type="predicted"/>
<accession>A0ABT0RVE3</accession>
<dbReference type="Proteomes" id="UP001203410">
    <property type="component" value="Unassembled WGS sequence"/>
</dbReference>
<feature type="chain" id="PRO_5045641471" evidence="1">
    <location>
        <begin position="26"/>
        <end position="135"/>
    </location>
</feature>
<dbReference type="EMBL" id="JAMGBA010000002">
    <property type="protein sequence ID" value="MCL6698962.1"/>
    <property type="molecule type" value="Genomic_DNA"/>
</dbReference>